<evidence type="ECO:0000313" key="8">
    <source>
        <dbReference type="Proteomes" id="UP000198528"/>
    </source>
</evidence>
<dbReference type="InterPro" id="IPR013570">
    <property type="entry name" value="Tscrpt_reg_YsiA_C"/>
</dbReference>
<accession>A0A1H1L7N4</accession>
<name>A0A1H1L7N4_9ACTN</name>
<protein>
    <submittedName>
        <fullName evidence="7">DNA-binding transcriptional regulator, AcrR family</fullName>
    </submittedName>
    <submittedName>
        <fullName evidence="6">Transcriptional regulator, TetR family</fullName>
    </submittedName>
</protein>
<dbReference type="GO" id="GO:0000976">
    <property type="term" value="F:transcription cis-regulatory region binding"/>
    <property type="evidence" value="ECO:0007669"/>
    <property type="project" value="TreeGrafter"/>
</dbReference>
<evidence type="ECO:0000256" key="1">
    <source>
        <dbReference type="ARBA" id="ARBA00023015"/>
    </source>
</evidence>
<dbReference type="Pfam" id="PF00440">
    <property type="entry name" value="TetR_N"/>
    <property type="match status" value="1"/>
</dbReference>
<evidence type="ECO:0000313" key="9">
    <source>
        <dbReference type="Proteomes" id="UP000199480"/>
    </source>
</evidence>
<keyword evidence="2 4" id="KW-0238">DNA-binding</keyword>
<dbReference type="InterPro" id="IPR001647">
    <property type="entry name" value="HTH_TetR"/>
</dbReference>
<dbReference type="InterPro" id="IPR050109">
    <property type="entry name" value="HTH-type_TetR-like_transc_reg"/>
</dbReference>
<sequence length="254" mass="27052">MGLVNEKTAAEIADGVRAAKSVAQSALGEQMERRKQRIKSVSKTRKSRATRERIMTAASELMVERGNTDFQMSEVSARCHMSKGALYYYFSDKDELVEAVLEASGDELVSAIEEAVSQAASASEALESLFSELSRRMRTRSPLVLALTVELSSMGGELFSAVSGQLSRIVRIIGELLERGKGEGFVRQNVDTSLAAVYLCGGLVGTTVASASGVMQGSDALGSSLMELLAHGVAPLGLRLRRDDGQAEGVVTQG</sequence>
<gene>
    <name evidence="6" type="ORF">SAMN04487824_105102</name>
    <name evidence="7" type="ORF">SAMN04489857_0726</name>
</gene>
<dbReference type="Proteomes" id="UP000199480">
    <property type="component" value="Chromosome I"/>
</dbReference>
<dbReference type="RefSeq" id="WP_090845768.1">
    <property type="nucleotide sequence ID" value="NZ_FMZL01000005.1"/>
</dbReference>
<dbReference type="Gene3D" id="1.10.10.60">
    <property type="entry name" value="Homeodomain-like"/>
    <property type="match status" value="1"/>
</dbReference>
<evidence type="ECO:0000256" key="3">
    <source>
        <dbReference type="ARBA" id="ARBA00023163"/>
    </source>
</evidence>
<dbReference type="PANTHER" id="PTHR30055">
    <property type="entry name" value="HTH-TYPE TRANSCRIPTIONAL REGULATOR RUTR"/>
    <property type="match status" value="1"/>
</dbReference>
<proteinExistence type="predicted"/>
<dbReference type="STRING" id="604330.SAMN04489857_0726"/>
<evidence type="ECO:0000256" key="2">
    <source>
        <dbReference type="ARBA" id="ARBA00023125"/>
    </source>
</evidence>
<dbReference type="Proteomes" id="UP000198528">
    <property type="component" value="Unassembled WGS sequence"/>
</dbReference>
<dbReference type="PANTHER" id="PTHR30055:SF234">
    <property type="entry name" value="HTH-TYPE TRANSCRIPTIONAL REGULATOR BETI"/>
    <property type="match status" value="1"/>
</dbReference>
<dbReference type="Pfam" id="PF08359">
    <property type="entry name" value="TetR_C_4"/>
    <property type="match status" value="1"/>
</dbReference>
<evidence type="ECO:0000313" key="6">
    <source>
        <dbReference type="EMBL" id="SDC21707.1"/>
    </source>
</evidence>
<keyword evidence="8" id="KW-1185">Reference proteome</keyword>
<keyword evidence="1" id="KW-0805">Transcription regulation</keyword>
<organism evidence="7 9">
    <name type="scientific">Parafannyhessea umbonata</name>
    <dbReference type="NCBI Taxonomy" id="604330"/>
    <lineage>
        <taxon>Bacteria</taxon>
        <taxon>Bacillati</taxon>
        <taxon>Actinomycetota</taxon>
        <taxon>Coriobacteriia</taxon>
        <taxon>Coriobacteriales</taxon>
        <taxon>Atopobiaceae</taxon>
        <taxon>Parafannyhessea</taxon>
    </lineage>
</organism>
<dbReference type="InterPro" id="IPR009057">
    <property type="entry name" value="Homeodomain-like_sf"/>
</dbReference>
<feature type="DNA-binding region" description="H-T-H motif" evidence="4">
    <location>
        <begin position="71"/>
        <end position="90"/>
    </location>
</feature>
<dbReference type="PROSITE" id="PS50977">
    <property type="entry name" value="HTH_TETR_2"/>
    <property type="match status" value="1"/>
</dbReference>
<feature type="domain" description="HTH tetR-type" evidence="5">
    <location>
        <begin position="48"/>
        <end position="108"/>
    </location>
</feature>
<dbReference type="SUPFAM" id="SSF48498">
    <property type="entry name" value="Tetracyclin repressor-like, C-terminal domain"/>
    <property type="match status" value="1"/>
</dbReference>
<dbReference type="OrthoDB" id="3186364at2"/>
<dbReference type="InterPro" id="IPR036271">
    <property type="entry name" value="Tet_transcr_reg_TetR-rel_C_sf"/>
</dbReference>
<dbReference type="PRINTS" id="PR00455">
    <property type="entry name" value="HTHTETR"/>
</dbReference>
<dbReference type="GeneID" id="78500095"/>
<evidence type="ECO:0000256" key="4">
    <source>
        <dbReference type="PROSITE-ProRule" id="PRU00335"/>
    </source>
</evidence>
<dbReference type="EMBL" id="LT629759">
    <property type="protein sequence ID" value="SDR70055.1"/>
    <property type="molecule type" value="Genomic_DNA"/>
</dbReference>
<evidence type="ECO:0000313" key="7">
    <source>
        <dbReference type="EMBL" id="SDR70055.1"/>
    </source>
</evidence>
<reference evidence="8 9" key="1">
    <citation type="submission" date="2016-10" db="EMBL/GenBank/DDBJ databases">
        <authorList>
            <person name="Varghese N."/>
            <person name="Submissions S."/>
        </authorList>
    </citation>
    <scope>NUCLEOTIDE SEQUENCE [LARGE SCALE GENOMIC DNA]</scope>
    <source>
        <strain evidence="8">DSM 22619</strain>
        <strain evidence="9">DSM 22620</strain>
    </source>
</reference>
<dbReference type="GO" id="GO:0003700">
    <property type="term" value="F:DNA-binding transcription factor activity"/>
    <property type="evidence" value="ECO:0007669"/>
    <property type="project" value="TreeGrafter"/>
</dbReference>
<dbReference type="EMBL" id="FMZL01000005">
    <property type="protein sequence ID" value="SDC21707.1"/>
    <property type="molecule type" value="Genomic_DNA"/>
</dbReference>
<dbReference type="SUPFAM" id="SSF46689">
    <property type="entry name" value="Homeodomain-like"/>
    <property type="match status" value="1"/>
</dbReference>
<dbReference type="AlphaFoldDB" id="A0A1H1L7N4"/>
<reference evidence="7" key="2">
    <citation type="submission" date="2016-10" db="EMBL/GenBank/DDBJ databases">
        <authorList>
            <person name="de Groot N.N."/>
        </authorList>
    </citation>
    <scope>NUCLEOTIDE SEQUENCE [LARGE SCALE GENOMIC DNA]</scope>
    <source>
        <strain evidence="6">DSM 22619</strain>
        <strain evidence="7">DSM 22620</strain>
    </source>
</reference>
<keyword evidence="3" id="KW-0804">Transcription</keyword>
<dbReference type="Gene3D" id="1.10.357.10">
    <property type="entry name" value="Tetracycline Repressor, domain 2"/>
    <property type="match status" value="1"/>
</dbReference>
<evidence type="ECO:0000259" key="5">
    <source>
        <dbReference type="PROSITE" id="PS50977"/>
    </source>
</evidence>